<evidence type="ECO:0000313" key="2">
    <source>
        <dbReference type="Proteomes" id="UP000314982"/>
    </source>
</evidence>
<keyword evidence="2" id="KW-1185">Reference proteome</keyword>
<organism evidence="1 2">
    <name type="scientific">Hucho hucho</name>
    <name type="common">huchen</name>
    <dbReference type="NCBI Taxonomy" id="62062"/>
    <lineage>
        <taxon>Eukaryota</taxon>
        <taxon>Metazoa</taxon>
        <taxon>Chordata</taxon>
        <taxon>Craniata</taxon>
        <taxon>Vertebrata</taxon>
        <taxon>Euteleostomi</taxon>
        <taxon>Actinopterygii</taxon>
        <taxon>Neopterygii</taxon>
        <taxon>Teleostei</taxon>
        <taxon>Protacanthopterygii</taxon>
        <taxon>Salmoniformes</taxon>
        <taxon>Salmonidae</taxon>
        <taxon>Salmoninae</taxon>
        <taxon>Hucho</taxon>
    </lineage>
</organism>
<evidence type="ECO:0000313" key="1">
    <source>
        <dbReference type="Ensembl" id="ENSHHUP00000083857.1"/>
    </source>
</evidence>
<name>A0A4W5R5M0_9TELE</name>
<accession>A0A4W5R5M0</accession>
<reference evidence="2" key="1">
    <citation type="submission" date="2018-06" db="EMBL/GenBank/DDBJ databases">
        <title>Genome assembly of Danube salmon.</title>
        <authorList>
            <person name="Macqueen D.J."/>
            <person name="Gundappa M.K."/>
        </authorList>
    </citation>
    <scope>NUCLEOTIDE SEQUENCE [LARGE SCALE GENOMIC DNA]</scope>
</reference>
<dbReference type="Ensembl" id="ENSHHUT00000086490.1">
    <property type="protein sequence ID" value="ENSHHUP00000083857.1"/>
    <property type="gene ID" value="ENSHHUG00000048635.1"/>
</dbReference>
<dbReference type="GO" id="GO:0000077">
    <property type="term" value="P:DNA damage checkpoint signaling"/>
    <property type="evidence" value="ECO:0007669"/>
    <property type="project" value="InterPro"/>
</dbReference>
<protein>
    <submittedName>
        <fullName evidence="1">Uncharacterized protein</fullName>
    </submittedName>
</protein>
<reference evidence="1" key="3">
    <citation type="submission" date="2025-09" db="UniProtKB">
        <authorList>
            <consortium name="Ensembl"/>
        </authorList>
    </citation>
    <scope>IDENTIFICATION</scope>
</reference>
<dbReference type="AlphaFoldDB" id="A0A4W5R5M0"/>
<dbReference type="GeneTree" id="ENSGT01150000289106"/>
<reference evidence="1" key="2">
    <citation type="submission" date="2025-08" db="UniProtKB">
        <authorList>
            <consortium name="Ensembl"/>
        </authorList>
    </citation>
    <scope>IDENTIFICATION</scope>
</reference>
<dbReference type="PANTHER" id="PTHR28594:SF1">
    <property type="entry name" value="ATR-INTERACTING PROTEIN"/>
    <property type="match status" value="1"/>
</dbReference>
<dbReference type="PANTHER" id="PTHR28594">
    <property type="entry name" value="ATR-INTERACTING PROTEIN"/>
    <property type="match status" value="1"/>
</dbReference>
<sequence>MAIASSMDLLGRYVNCNESRVLGKVEVVRFLTSLFNRKASMWSVFVESSCQCHSEVVKTTVVLLHRQWLDLRGRVEGGPGGEAAIQSPAWCTSPGVDLLREALMLLHWLFLNNSSFSEHCLPVLHMYDQMIPAIRDTFRRIPQLSESEELALDEICRPESEDTEDMDIDTGS</sequence>
<dbReference type="InterPro" id="IPR033349">
    <property type="entry name" value="ATRIP"/>
</dbReference>
<dbReference type="Proteomes" id="UP000314982">
    <property type="component" value="Unassembled WGS sequence"/>
</dbReference>
<proteinExistence type="predicted"/>
<dbReference type="GO" id="GO:0006281">
    <property type="term" value="P:DNA repair"/>
    <property type="evidence" value="ECO:0007669"/>
    <property type="project" value="TreeGrafter"/>
</dbReference>